<evidence type="ECO:0000313" key="1">
    <source>
        <dbReference type="EMBL" id="TLV19894.1"/>
    </source>
</evidence>
<keyword evidence="2" id="KW-1185">Reference proteome</keyword>
<gene>
    <name evidence="1" type="ORF">FE839_08785</name>
</gene>
<comment type="caution">
    <text evidence="1">The sequence shown here is derived from an EMBL/GenBank/DDBJ whole genome shotgun (WGS) entry which is preliminary data.</text>
</comment>
<dbReference type="Proteomes" id="UP000307430">
    <property type="component" value="Unassembled WGS sequence"/>
</dbReference>
<dbReference type="EMBL" id="VCHQ01000010">
    <property type="protein sequence ID" value="TLV19894.1"/>
    <property type="molecule type" value="Genomic_DNA"/>
</dbReference>
<evidence type="ECO:0000313" key="2">
    <source>
        <dbReference type="Proteomes" id="UP000307430"/>
    </source>
</evidence>
<organism evidence="1 2">
    <name type="scientific">Klebsiella indica</name>
    <dbReference type="NCBI Taxonomy" id="2582917"/>
    <lineage>
        <taxon>Bacteria</taxon>
        <taxon>Pseudomonadati</taxon>
        <taxon>Pseudomonadota</taxon>
        <taxon>Gammaproteobacteria</taxon>
        <taxon>Enterobacterales</taxon>
        <taxon>Enterobacteriaceae</taxon>
        <taxon>Klebsiella/Raoultella group</taxon>
        <taxon>Klebsiella</taxon>
    </lineage>
</organism>
<proteinExistence type="predicted"/>
<accession>A0A5R9LJF6</accession>
<dbReference type="RefSeq" id="WP_138360453.1">
    <property type="nucleotide sequence ID" value="NZ_JBCIVH010000009.1"/>
</dbReference>
<protein>
    <submittedName>
        <fullName evidence="1">Uncharacterized protein</fullName>
    </submittedName>
</protein>
<name>A0A5R9LJF6_9ENTR</name>
<sequence>MMEFRLRAHHATAANIVNPAKIRCDAVYGHTIEVFYPANEQLNGYLYYSIVFINLLKKEGGNISRNISSINRIFYRARIHFSGAINSDQLAIAIPTVICRP</sequence>
<dbReference type="AlphaFoldDB" id="A0A5R9LJF6"/>
<reference evidence="1 2" key="1">
    <citation type="submission" date="2019-05" db="EMBL/GenBank/DDBJ databases">
        <title>Genome sequence of Klebsiella sp strain TOUT106.</title>
        <authorList>
            <person name="Rahi P."/>
            <person name="Chaudhari D."/>
        </authorList>
    </citation>
    <scope>NUCLEOTIDE SEQUENCE [LARGE SCALE GENOMIC DNA]</scope>
    <source>
        <strain evidence="1 2">TOUT106</strain>
    </source>
</reference>